<dbReference type="Pfam" id="PF02834">
    <property type="entry name" value="LigT_PEase"/>
    <property type="match status" value="2"/>
</dbReference>
<name>A0A2T9WKF9_NANST</name>
<feature type="short sequence motif" description="HXTX 2" evidence="2">
    <location>
        <begin position="118"/>
        <end position="121"/>
    </location>
</feature>
<organism evidence="5">
    <name type="scientific">Nanobsidianus stetteri</name>
    <dbReference type="NCBI Taxonomy" id="1294122"/>
    <lineage>
        <taxon>Archaea</taxon>
        <taxon>Nanobdellota</taxon>
        <taxon>Candidatus Nanoarchaeia</taxon>
        <taxon>Nanoarchaeales</taxon>
        <taxon>Nanopusillaceae</taxon>
        <taxon>Candidatus Nanobsidianus</taxon>
    </lineage>
</organism>
<sequence length="176" mass="21021">MRIFIAIDLPENIKDEIEKIRKGLRGIYGKPVEKENFHITLKFIGDVQPNIFEKIKEELNNVKYNKFSIKIGNIGTFGDRVVWMGIYEGYEDIINLHNLIDEQLYKIKIDRDYNFSPHITLYRIKEILNKKEFRESIEKLSKYLSDDILIDRFYIKQSILRPQGPLYINMAEYKLL</sequence>
<dbReference type="SUPFAM" id="SSF55144">
    <property type="entry name" value="LigT-like"/>
    <property type="match status" value="1"/>
</dbReference>
<dbReference type="AlphaFoldDB" id="A0A2T9WKF9"/>
<dbReference type="InterPro" id="IPR009097">
    <property type="entry name" value="Cyclic_Pdiesterase"/>
</dbReference>
<keyword evidence="1 2" id="KW-0378">Hydrolase</keyword>
<dbReference type="EC" id="3.1.4.58" evidence="2"/>
<dbReference type="EMBL" id="QEFP01000020">
    <property type="protein sequence ID" value="PVU68302.1"/>
    <property type="molecule type" value="Genomic_DNA"/>
</dbReference>
<evidence type="ECO:0000256" key="1">
    <source>
        <dbReference type="ARBA" id="ARBA00022801"/>
    </source>
</evidence>
<feature type="active site" description="Proton donor" evidence="2">
    <location>
        <position position="38"/>
    </location>
</feature>
<proteinExistence type="inferred from homology"/>
<dbReference type="RefSeq" id="WP_228615040.1">
    <property type="nucleotide sequence ID" value="NZ_QEFP02000002.1"/>
</dbReference>
<evidence type="ECO:0000259" key="3">
    <source>
        <dbReference type="Pfam" id="PF02834"/>
    </source>
</evidence>
<reference evidence="4" key="4">
    <citation type="submission" date="2021-11" db="EMBL/GenBank/DDBJ databases">
        <authorList>
            <person name="Munson-Mcgee J."/>
            <person name="Field E."/>
            <person name="Bateson M."/>
            <person name="Rooney C."/>
            <person name="Stepanauskas R."/>
            <person name="Young M."/>
        </authorList>
    </citation>
    <scope>NUCLEOTIDE SEQUENCE</scope>
    <source>
        <strain evidence="4">SCGC AB-777_F03</strain>
    </source>
</reference>
<feature type="domain" description="Phosphoesterase HXTX" evidence="3">
    <location>
        <begin position="7"/>
        <end position="83"/>
    </location>
</feature>
<dbReference type="InterPro" id="IPR004175">
    <property type="entry name" value="RNA_CPDase"/>
</dbReference>
<evidence type="ECO:0000313" key="5">
    <source>
        <dbReference type="EMBL" id="PVU68302.1"/>
    </source>
</evidence>
<feature type="domain" description="Phosphoesterase HXTX" evidence="3">
    <location>
        <begin position="91"/>
        <end position="167"/>
    </location>
</feature>
<comment type="catalytic activity">
    <reaction evidence="2">
        <text>a 3'-end 2',3'-cyclophospho-ribonucleotide-RNA + H2O = a 3'-end 2'-phospho-ribonucleotide-RNA + H(+)</text>
        <dbReference type="Rhea" id="RHEA:11828"/>
        <dbReference type="Rhea" id="RHEA-COMP:10464"/>
        <dbReference type="Rhea" id="RHEA-COMP:17353"/>
        <dbReference type="ChEBI" id="CHEBI:15377"/>
        <dbReference type="ChEBI" id="CHEBI:15378"/>
        <dbReference type="ChEBI" id="CHEBI:83064"/>
        <dbReference type="ChEBI" id="CHEBI:173113"/>
        <dbReference type="EC" id="3.1.4.58"/>
    </reaction>
</comment>
<reference evidence="5" key="1">
    <citation type="journal article" date="2015" name="Appl. Environ. Microbiol.">
        <title>Nanoarchaeota, Their Sulfolobales Host, and Nanoarchaeota Virus Distribution across Yellowstone National Park Hot Springs.</title>
        <authorList>
            <person name="Munson-McGee J.H."/>
            <person name="Field E.K."/>
            <person name="Bateson M."/>
            <person name="Rooney C."/>
            <person name="Stepanauskas R."/>
            <person name="Young M.J."/>
        </authorList>
    </citation>
    <scope>NUCLEOTIDE SEQUENCE [LARGE SCALE GENOMIC DNA]</scope>
    <source>
        <strain evidence="5">SCGC AB-777_F03</strain>
    </source>
</reference>
<dbReference type="GO" id="GO:0008664">
    <property type="term" value="F:RNA 2',3'-cyclic 3'-phosphodiesterase activity"/>
    <property type="evidence" value="ECO:0007669"/>
    <property type="project" value="UniProtKB-EC"/>
</dbReference>
<gene>
    <name evidence="5" type="primary">thpR</name>
    <name evidence="4" type="ORF">DDW03_000150</name>
    <name evidence="5" type="ORF">DDW03_02745</name>
</gene>
<dbReference type="Proteomes" id="UP000245509">
    <property type="component" value="Unassembled WGS sequence"/>
</dbReference>
<dbReference type="PANTHER" id="PTHR35561:SF1">
    <property type="entry name" value="RNA 2',3'-CYCLIC PHOSPHODIESTERASE"/>
    <property type="match status" value="1"/>
</dbReference>
<protein>
    <recommendedName>
        <fullName evidence="2">RNA 2',3'-cyclic phosphodiesterase</fullName>
        <shortName evidence="2">RNA 2',3'-CPDase</shortName>
        <ecNumber evidence="2">3.1.4.58</ecNumber>
    </recommendedName>
</protein>
<dbReference type="InterPro" id="IPR014051">
    <property type="entry name" value="Phosphoesterase_HXTX"/>
</dbReference>
<feature type="active site" description="Proton acceptor" evidence="2">
    <location>
        <position position="118"/>
    </location>
</feature>
<reference evidence="4" key="2">
    <citation type="submission" date="2017-05" db="EMBL/GenBank/DDBJ databases">
        <authorList>
            <person name="Munson-Mcgee J.H."/>
        </authorList>
    </citation>
    <scope>NUCLEOTIDE SEQUENCE</scope>
    <source>
        <strain evidence="4">SCGC AB-777_F03</strain>
    </source>
</reference>
<dbReference type="HAMAP" id="MF_01940">
    <property type="entry name" value="RNA_CPDase"/>
    <property type="match status" value="1"/>
</dbReference>
<evidence type="ECO:0000256" key="2">
    <source>
        <dbReference type="HAMAP-Rule" id="MF_01940"/>
    </source>
</evidence>
<feature type="short sequence motif" description="HXTX 1" evidence="2">
    <location>
        <begin position="38"/>
        <end position="41"/>
    </location>
</feature>
<comment type="function">
    <text evidence="2">Hydrolyzes RNA 2',3'-cyclic phosphodiester to an RNA 2'-phosphomonoester.</text>
</comment>
<comment type="similarity">
    <text evidence="2">Belongs to the 2H phosphoesterase superfamily. ThpR family.</text>
</comment>
<dbReference type="Gene3D" id="3.90.1140.10">
    <property type="entry name" value="Cyclic phosphodiesterase"/>
    <property type="match status" value="1"/>
</dbReference>
<evidence type="ECO:0000313" key="4">
    <source>
        <dbReference type="EMBL" id="MCC5446822.1"/>
    </source>
</evidence>
<accession>A0A2T9WKF9</accession>
<reference evidence="5" key="3">
    <citation type="submission" date="2017-05" db="EMBL/GenBank/DDBJ databases">
        <authorList>
            <person name="Song R."/>
            <person name="Chenine A.L."/>
            <person name="Ruprecht R.M."/>
        </authorList>
    </citation>
    <scope>NUCLEOTIDE SEQUENCE</scope>
    <source>
        <strain evidence="5">SCGC AB-777_F03</strain>
    </source>
</reference>
<dbReference type="EMBL" id="QEFP02000002">
    <property type="protein sequence ID" value="MCC5446822.1"/>
    <property type="molecule type" value="Genomic_DNA"/>
</dbReference>
<dbReference type="GO" id="GO:0004113">
    <property type="term" value="F:2',3'-cyclic-nucleotide 3'-phosphodiesterase activity"/>
    <property type="evidence" value="ECO:0007669"/>
    <property type="project" value="InterPro"/>
</dbReference>
<dbReference type="PANTHER" id="PTHR35561">
    <property type="entry name" value="RNA 2',3'-CYCLIC PHOSPHODIESTERASE"/>
    <property type="match status" value="1"/>
</dbReference>
<comment type="caution">
    <text evidence="5">The sequence shown here is derived from an EMBL/GenBank/DDBJ whole genome shotgun (WGS) entry which is preliminary data.</text>
</comment>
<dbReference type="NCBIfam" id="TIGR02258">
    <property type="entry name" value="2_5_ligase"/>
    <property type="match status" value="1"/>
</dbReference>